<sequence>MSDFIKTQRIDLAAAFRWAVRLNYHEGVANHFSVVVNDDGSQFLINPNQRHFSTIKASDLLLLDANDLTTMSQPNAPDATAWGLHGAMHRHCPHARCVLHTHSIFSTVLACLKDPRLPAIDQNTAQFHNRVVLDAEFDGMAFVDEGERCAAMLNDPSKKVMLMGNHGLMVLGSSVADAFNRLFYFERSAETYIRALQTSLELNFLSDEVAEKTAKQWESYQGTADLHFNELKSILDKYEADYKL</sequence>
<name>A0A0R2UI51_9GAMM</name>
<dbReference type="GO" id="GO:0005996">
    <property type="term" value="P:monosaccharide metabolic process"/>
    <property type="evidence" value="ECO:0007669"/>
    <property type="project" value="UniProtKB-ARBA"/>
</dbReference>
<comment type="caution">
    <text evidence="3">The sequence shown here is derived from an EMBL/GenBank/DDBJ whole genome shotgun (WGS) entry which is preliminary data.</text>
</comment>
<dbReference type="PANTHER" id="PTHR10672:SF3">
    <property type="entry name" value="PROTEIN HU-LI TAI SHAO"/>
    <property type="match status" value="1"/>
</dbReference>
<dbReference type="SUPFAM" id="SSF53639">
    <property type="entry name" value="AraD/HMP-PK domain-like"/>
    <property type="match status" value="1"/>
</dbReference>
<dbReference type="EMBL" id="LICA01000011">
    <property type="protein sequence ID" value="KRO97226.1"/>
    <property type="molecule type" value="Genomic_DNA"/>
</dbReference>
<organism evidence="3 4">
    <name type="scientific">SAR92 bacterium BACL26 MAG-121220-bin70</name>
    <dbReference type="NCBI Taxonomy" id="1655626"/>
    <lineage>
        <taxon>Bacteria</taxon>
        <taxon>Pseudomonadati</taxon>
        <taxon>Pseudomonadota</taxon>
        <taxon>Gammaproteobacteria</taxon>
        <taxon>Cellvibrionales</taxon>
        <taxon>Porticoccaceae</taxon>
        <taxon>SAR92 clade</taxon>
    </lineage>
</organism>
<dbReference type="InterPro" id="IPR051017">
    <property type="entry name" value="Aldolase-II_Adducin_sf"/>
</dbReference>
<gene>
    <name evidence="3" type="ORF">ABS24_08635</name>
</gene>
<dbReference type="AlphaFoldDB" id="A0A0R2UI51"/>
<dbReference type="GO" id="GO:0051015">
    <property type="term" value="F:actin filament binding"/>
    <property type="evidence" value="ECO:0007669"/>
    <property type="project" value="TreeGrafter"/>
</dbReference>
<evidence type="ECO:0000256" key="1">
    <source>
        <dbReference type="ARBA" id="ARBA00037961"/>
    </source>
</evidence>
<evidence type="ECO:0000259" key="2">
    <source>
        <dbReference type="SMART" id="SM01007"/>
    </source>
</evidence>
<evidence type="ECO:0000313" key="3">
    <source>
        <dbReference type="EMBL" id="KRO97226.1"/>
    </source>
</evidence>
<dbReference type="InterPro" id="IPR001303">
    <property type="entry name" value="Aldolase_II/adducin_N"/>
</dbReference>
<dbReference type="SMART" id="SM01007">
    <property type="entry name" value="Aldolase_II"/>
    <property type="match status" value="1"/>
</dbReference>
<accession>A0A0R2UI51</accession>
<dbReference type="Pfam" id="PF00596">
    <property type="entry name" value="Aldolase_II"/>
    <property type="match status" value="1"/>
</dbReference>
<dbReference type="NCBIfam" id="NF005689">
    <property type="entry name" value="PRK07490.1"/>
    <property type="match status" value="1"/>
</dbReference>
<protein>
    <recommendedName>
        <fullName evidence="2">Class II aldolase/adducin N-terminal domain-containing protein</fullName>
    </recommendedName>
</protein>
<dbReference type="InterPro" id="IPR036409">
    <property type="entry name" value="Aldolase_II/adducin_N_sf"/>
</dbReference>
<dbReference type="PANTHER" id="PTHR10672">
    <property type="entry name" value="ADDUCIN"/>
    <property type="match status" value="1"/>
</dbReference>
<comment type="similarity">
    <text evidence="1">Belongs to the aldolase class II family.</text>
</comment>
<dbReference type="Proteomes" id="UP000051213">
    <property type="component" value="Unassembled WGS sequence"/>
</dbReference>
<dbReference type="GO" id="GO:0005856">
    <property type="term" value="C:cytoskeleton"/>
    <property type="evidence" value="ECO:0007669"/>
    <property type="project" value="TreeGrafter"/>
</dbReference>
<evidence type="ECO:0000313" key="4">
    <source>
        <dbReference type="Proteomes" id="UP000051213"/>
    </source>
</evidence>
<feature type="domain" description="Class II aldolase/adducin N-terminal" evidence="2">
    <location>
        <begin position="10"/>
        <end position="193"/>
    </location>
</feature>
<reference evidence="3 4" key="1">
    <citation type="submission" date="2015-10" db="EMBL/GenBank/DDBJ databases">
        <title>Metagenome-Assembled Genomes uncover a global brackish microbiome.</title>
        <authorList>
            <person name="Hugerth L.W."/>
            <person name="Larsson J."/>
            <person name="Alneberg J."/>
            <person name="Lindh M.V."/>
            <person name="Legrand C."/>
            <person name="Pinhassi J."/>
            <person name="Andersson A.F."/>
        </authorList>
    </citation>
    <scope>NUCLEOTIDE SEQUENCE [LARGE SCALE GENOMIC DNA]</scope>
    <source>
        <strain evidence="3">BACL26 MAG-121220-bin70</strain>
    </source>
</reference>
<dbReference type="Gene3D" id="3.40.225.10">
    <property type="entry name" value="Class II aldolase/adducin N-terminal domain"/>
    <property type="match status" value="1"/>
</dbReference>
<proteinExistence type="inferred from homology"/>